<name>A0ABW2LIP5_9PSEU</name>
<dbReference type="InterPro" id="IPR023214">
    <property type="entry name" value="HAD_sf"/>
</dbReference>
<dbReference type="RefSeq" id="WP_380666394.1">
    <property type="nucleotide sequence ID" value="NZ_JBHTCJ010000003.1"/>
</dbReference>
<sequence>MDLRGLLLDYAGVLDDPGRAGGEELPMLALARHARKAGLRTALVSNAAGIADPRLPELFDAVVLSGVEGVAKPSPEIYWLTAHRLGLEPQECVMVDDLPRNVAGAVDAGMVGVHHRDVESTLTEFTALFDLDIPADLG</sequence>
<evidence type="ECO:0000313" key="1">
    <source>
        <dbReference type="EMBL" id="MFC7341500.1"/>
    </source>
</evidence>
<reference evidence="2" key="1">
    <citation type="journal article" date="2019" name="Int. J. Syst. Evol. Microbiol.">
        <title>The Global Catalogue of Microorganisms (GCM) 10K type strain sequencing project: providing services to taxonomists for standard genome sequencing and annotation.</title>
        <authorList>
            <consortium name="The Broad Institute Genomics Platform"/>
            <consortium name="The Broad Institute Genome Sequencing Center for Infectious Disease"/>
            <person name="Wu L."/>
            <person name="Ma J."/>
        </authorList>
    </citation>
    <scope>NUCLEOTIDE SEQUENCE [LARGE SCALE GENOMIC DNA]</scope>
    <source>
        <strain evidence="2">WLHS5</strain>
    </source>
</reference>
<dbReference type="SUPFAM" id="SSF56784">
    <property type="entry name" value="HAD-like"/>
    <property type="match status" value="1"/>
</dbReference>
<dbReference type="InterPro" id="IPR052898">
    <property type="entry name" value="ACAD10-like"/>
</dbReference>
<dbReference type="Proteomes" id="UP001596504">
    <property type="component" value="Unassembled WGS sequence"/>
</dbReference>
<dbReference type="GO" id="GO:0016787">
    <property type="term" value="F:hydrolase activity"/>
    <property type="evidence" value="ECO:0007669"/>
    <property type="project" value="UniProtKB-KW"/>
</dbReference>
<evidence type="ECO:0000313" key="2">
    <source>
        <dbReference type="Proteomes" id="UP001596504"/>
    </source>
</evidence>
<dbReference type="Pfam" id="PF00702">
    <property type="entry name" value="Hydrolase"/>
    <property type="match status" value="1"/>
</dbReference>
<accession>A0ABW2LIP5</accession>
<proteinExistence type="predicted"/>
<protein>
    <submittedName>
        <fullName evidence="1">HAD-IA family hydrolase</fullName>
    </submittedName>
</protein>
<keyword evidence="2" id="KW-1185">Reference proteome</keyword>
<dbReference type="InterPro" id="IPR036412">
    <property type="entry name" value="HAD-like_sf"/>
</dbReference>
<dbReference type="NCBIfam" id="TIGR01509">
    <property type="entry name" value="HAD-SF-IA-v3"/>
    <property type="match status" value="1"/>
</dbReference>
<gene>
    <name evidence="1" type="ORF">ACFQRI_08735</name>
</gene>
<dbReference type="EMBL" id="JBHTCJ010000003">
    <property type="protein sequence ID" value="MFC7341500.1"/>
    <property type="molecule type" value="Genomic_DNA"/>
</dbReference>
<keyword evidence="1" id="KW-0378">Hydrolase</keyword>
<dbReference type="PANTHER" id="PTHR47829:SF1">
    <property type="entry name" value="HAD FAMILY PHOSPHATASE"/>
    <property type="match status" value="1"/>
</dbReference>
<organism evidence="1 2">
    <name type="scientific">Saccharopolyspora griseoalba</name>
    <dbReference type="NCBI Taxonomy" id="1431848"/>
    <lineage>
        <taxon>Bacteria</taxon>
        <taxon>Bacillati</taxon>
        <taxon>Actinomycetota</taxon>
        <taxon>Actinomycetes</taxon>
        <taxon>Pseudonocardiales</taxon>
        <taxon>Pseudonocardiaceae</taxon>
        <taxon>Saccharopolyspora</taxon>
    </lineage>
</organism>
<dbReference type="Gene3D" id="3.40.50.1000">
    <property type="entry name" value="HAD superfamily/HAD-like"/>
    <property type="match status" value="1"/>
</dbReference>
<dbReference type="PANTHER" id="PTHR47829">
    <property type="entry name" value="HYDROLASE, PUTATIVE (AFU_ORTHOLOGUE AFUA_1G12880)-RELATED"/>
    <property type="match status" value="1"/>
</dbReference>
<dbReference type="InterPro" id="IPR006439">
    <property type="entry name" value="HAD-SF_hydro_IA"/>
</dbReference>
<comment type="caution">
    <text evidence="1">The sequence shown here is derived from an EMBL/GenBank/DDBJ whole genome shotgun (WGS) entry which is preliminary data.</text>
</comment>